<feature type="domain" description="HTH arsR-type" evidence="1">
    <location>
        <begin position="23"/>
        <end position="100"/>
    </location>
</feature>
<organism evidence="2 3">
    <name type="scientific">Tenggerimyces flavus</name>
    <dbReference type="NCBI Taxonomy" id="1708749"/>
    <lineage>
        <taxon>Bacteria</taxon>
        <taxon>Bacillati</taxon>
        <taxon>Actinomycetota</taxon>
        <taxon>Actinomycetes</taxon>
        <taxon>Propionibacteriales</taxon>
        <taxon>Nocardioidaceae</taxon>
        <taxon>Tenggerimyces</taxon>
    </lineage>
</organism>
<evidence type="ECO:0000313" key="2">
    <source>
        <dbReference type="EMBL" id="MFC3760670.1"/>
    </source>
</evidence>
<dbReference type="CDD" id="cd00090">
    <property type="entry name" value="HTH_ARSR"/>
    <property type="match status" value="1"/>
</dbReference>
<proteinExistence type="predicted"/>
<protein>
    <submittedName>
        <fullName evidence="2">Helix-turn-helix domain-containing protein</fullName>
    </submittedName>
</protein>
<keyword evidence="3" id="KW-1185">Reference proteome</keyword>
<comment type="caution">
    <text evidence="2">The sequence shown here is derived from an EMBL/GenBank/DDBJ whole genome shotgun (WGS) entry which is preliminary data.</text>
</comment>
<accession>A0ABV7Y5Y3</accession>
<dbReference type="EMBL" id="JBHRZH010000006">
    <property type="protein sequence ID" value="MFC3760670.1"/>
    <property type="molecule type" value="Genomic_DNA"/>
</dbReference>
<dbReference type="SUPFAM" id="SSF46785">
    <property type="entry name" value="Winged helix' DNA-binding domain"/>
    <property type="match status" value="1"/>
</dbReference>
<dbReference type="Gene3D" id="1.10.10.10">
    <property type="entry name" value="Winged helix-like DNA-binding domain superfamily/Winged helix DNA-binding domain"/>
    <property type="match status" value="1"/>
</dbReference>
<dbReference type="InterPro" id="IPR001845">
    <property type="entry name" value="HTH_ArsR_DNA-bd_dom"/>
</dbReference>
<sequence length="194" mass="22012">MSISQQQFPDYELDDVRRVSTPQGVKAMFHPLRGTVLELLLERAATVQELAAAVERPKSSVAYHVGLLASAGLLKVIRTRTVRGREERFYGRTARSFYVEGPGPERTESTPNWFVAIAAESEQAQRDDNLRAGKRYAWISDDDADEFWFRVIALVNEYAQLPRTENGVAYAFQTALYPTKHPRLPQPHDTESED</sequence>
<evidence type="ECO:0000259" key="1">
    <source>
        <dbReference type="SMART" id="SM00418"/>
    </source>
</evidence>
<dbReference type="RefSeq" id="WP_205116906.1">
    <property type="nucleotide sequence ID" value="NZ_JAFBCM010000001.1"/>
</dbReference>
<gene>
    <name evidence="2" type="ORF">ACFOUW_07460</name>
</gene>
<evidence type="ECO:0000313" key="3">
    <source>
        <dbReference type="Proteomes" id="UP001595699"/>
    </source>
</evidence>
<dbReference type="SMART" id="SM00418">
    <property type="entry name" value="HTH_ARSR"/>
    <property type="match status" value="1"/>
</dbReference>
<dbReference type="InterPro" id="IPR036388">
    <property type="entry name" value="WH-like_DNA-bd_sf"/>
</dbReference>
<dbReference type="InterPro" id="IPR011991">
    <property type="entry name" value="ArsR-like_HTH"/>
</dbReference>
<name>A0ABV7Y5Y3_9ACTN</name>
<dbReference type="Proteomes" id="UP001595699">
    <property type="component" value="Unassembled WGS sequence"/>
</dbReference>
<reference evidence="3" key="1">
    <citation type="journal article" date="2019" name="Int. J. Syst. Evol. Microbiol.">
        <title>The Global Catalogue of Microorganisms (GCM) 10K type strain sequencing project: providing services to taxonomists for standard genome sequencing and annotation.</title>
        <authorList>
            <consortium name="The Broad Institute Genomics Platform"/>
            <consortium name="The Broad Institute Genome Sequencing Center for Infectious Disease"/>
            <person name="Wu L."/>
            <person name="Ma J."/>
        </authorList>
    </citation>
    <scope>NUCLEOTIDE SEQUENCE [LARGE SCALE GENOMIC DNA]</scope>
    <source>
        <strain evidence="3">CGMCC 4.7241</strain>
    </source>
</reference>
<dbReference type="InterPro" id="IPR036390">
    <property type="entry name" value="WH_DNA-bd_sf"/>
</dbReference>
<dbReference type="Pfam" id="PF12840">
    <property type="entry name" value="HTH_20"/>
    <property type="match status" value="1"/>
</dbReference>